<dbReference type="RefSeq" id="WP_141202361.1">
    <property type="nucleotide sequence ID" value="NZ_LT592170.1"/>
</dbReference>
<dbReference type="SUPFAM" id="SSF53850">
    <property type="entry name" value="Periplasmic binding protein-like II"/>
    <property type="match status" value="1"/>
</dbReference>
<evidence type="ECO:0000313" key="4">
    <source>
        <dbReference type="EMBL" id="SBP88064.1"/>
    </source>
</evidence>
<reference evidence="4 5" key="1">
    <citation type="submission" date="2016-06" db="EMBL/GenBank/DDBJ databases">
        <authorList>
            <person name="Kjaerup R.B."/>
            <person name="Dalgaard T.S."/>
            <person name="Juul-Madsen H.R."/>
        </authorList>
    </citation>
    <scope>NUCLEOTIDE SEQUENCE [LARGE SCALE GENOMIC DNA]</scope>
    <source>
        <strain evidence="4 5">DSM 16361</strain>
    </source>
</reference>
<keyword evidence="5" id="KW-1185">Reference proteome</keyword>
<dbReference type="Gene3D" id="3.40.190.10">
    <property type="entry name" value="Periplasmic binding protein-like II"/>
    <property type="match status" value="2"/>
</dbReference>
<evidence type="ECO:0000256" key="2">
    <source>
        <dbReference type="ARBA" id="ARBA00010742"/>
    </source>
</evidence>
<dbReference type="Proteomes" id="UP000214566">
    <property type="component" value="Unassembled WGS sequence"/>
</dbReference>
<keyword evidence="3" id="KW-0732">Signal</keyword>
<dbReference type="PANTHER" id="PTHR30024">
    <property type="entry name" value="ALIPHATIC SULFONATES-BINDING PROTEIN-RELATED"/>
    <property type="match status" value="1"/>
</dbReference>
<evidence type="ECO:0008006" key="6">
    <source>
        <dbReference type="Google" id="ProtNLM"/>
    </source>
</evidence>
<proteinExistence type="inferred from homology"/>
<dbReference type="AlphaFoldDB" id="A0A238D4H1"/>
<organism evidence="4 5">
    <name type="scientific">Thiomonas delicata</name>
    <name type="common">Thiomonas cuprina</name>
    <dbReference type="NCBI Taxonomy" id="364030"/>
    <lineage>
        <taxon>Bacteria</taxon>
        <taxon>Pseudomonadati</taxon>
        <taxon>Pseudomonadota</taxon>
        <taxon>Betaproteobacteria</taxon>
        <taxon>Burkholderiales</taxon>
        <taxon>Thiomonas</taxon>
    </lineage>
</organism>
<protein>
    <recommendedName>
        <fullName evidence="6">SsuA/THI5-like domain-containing protein</fullName>
    </recommendedName>
</protein>
<accession>A0A238D4H1</accession>
<evidence type="ECO:0000256" key="3">
    <source>
        <dbReference type="ARBA" id="ARBA00022729"/>
    </source>
</evidence>
<dbReference type="OrthoDB" id="9204530at2"/>
<evidence type="ECO:0000313" key="5">
    <source>
        <dbReference type="Proteomes" id="UP000214566"/>
    </source>
</evidence>
<dbReference type="GO" id="GO:0042597">
    <property type="term" value="C:periplasmic space"/>
    <property type="evidence" value="ECO:0007669"/>
    <property type="project" value="UniProtKB-SubCell"/>
</dbReference>
<sequence>MQHQTSPCRGGSGPGAPSYSSRQRIAAMLIALGLSALLGAYGGGGAAKAATSASSASAQAQVPLRVVATPNPNVFPLLLAMANNPALPVVLQPVADSSGIDSAFAAGNTDAALAMTYTMAKKVITGKVPNLQLVQVNDWRGFWMVAPQSAGITSFAQLVGQGVLVSGPTSGGKGGGPDLIFQAALHRAGQSPADFKICYLPVMQAAPMMAQQLPMNSNPACDPSFNMPPTAISLVEPAATGLVMQTLMPMSGAVPMTRAIDMQVLFTGYTAWPSSQLPHGGVGVLSTVLDDPSRSATAQVVLQAYRAAADAIMAARGDPQALQQIAQTISAGITTYYGQYGLSLPAPVIAASLAQQELVFRTDLTMAAIQPDLNTFLTEVIGSAPPASFYRSL</sequence>
<evidence type="ECO:0000256" key="1">
    <source>
        <dbReference type="ARBA" id="ARBA00004418"/>
    </source>
</evidence>
<name>A0A238D4H1_THIDL</name>
<dbReference type="PANTHER" id="PTHR30024:SF47">
    <property type="entry name" value="TAURINE-BINDING PERIPLASMIC PROTEIN"/>
    <property type="match status" value="1"/>
</dbReference>
<comment type="subcellular location">
    <subcellularLocation>
        <location evidence="1">Periplasm</location>
    </subcellularLocation>
</comment>
<gene>
    <name evidence="4" type="ORF">THIARS_60777</name>
</gene>
<dbReference type="EMBL" id="FLMQ01000055">
    <property type="protein sequence ID" value="SBP88064.1"/>
    <property type="molecule type" value="Genomic_DNA"/>
</dbReference>
<comment type="similarity">
    <text evidence="2">Belongs to the bacterial solute-binding protein SsuA/TauA family.</text>
</comment>